<evidence type="ECO:0000256" key="1">
    <source>
        <dbReference type="SAM" id="MobiDB-lite"/>
    </source>
</evidence>
<evidence type="ECO:0000313" key="4">
    <source>
        <dbReference type="Proteomes" id="UP000584931"/>
    </source>
</evidence>
<dbReference type="RefSeq" id="WP_179811377.1">
    <property type="nucleotide sequence ID" value="NZ_JACCHL010000001.1"/>
</dbReference>
<evidence type="ECO:0000313" key="3">
    <source>
        <dbReference type="EMBL" id="NYH55247.1"/>
    </source>
</evidence>
<feature type="region of interest" description="Disordered" evidence="1">
    <location>
        <begin position="1"/>
        <end position="24"/>
    </location>
</feature>
<dbReference type="Gene3D" id="3.90.1200.10">
    <property type="match status" value="1"/>
</dbReference>
<comment type="caution">
    <text evidence="3">The sequence shown here is derived from an EMBL/GenBank/DDBJ whole genome shotgun (WGS) entry which is preliminary data.</text>
</comment>
<protein>
    <recommendedName>
        <fullName evidence="2">Aminoglycoside phosphotransferase domain-containing protein</fullName>
    </recommendedName>
</protein>
<name>A0A7Z0BN60_9ACTN</name>
<proteinExistence type="predicted"/>
<dbReference type="Pfam" id="PF01636">
    <property type="entry name" value="APH"/>
    <property type="match status" value="1"/>
</dbReference>
<evidence type="ECO:0000259" key="2">
    <source>
        <dbReference type="Pfam" id="PF01636"/>
    </source>
</evidence>
<organism evidence="3 4">
    <name type="scientific">Nocardiopsis sinuspersici</name>
    <dbReference type="NCBI Taxonomy" id="501010"/>
    <lineage>
        <taxon>Bacteria</taxon>
        <taxon>Bacillati</taxon>
        <taxon>Actinomycetota</taxon>
        <taxon>Actinomycetes</taxon>
        <taxon>Streptosporangiales</taxon>
        <taxon>Nocardiopsidaceae</taxon>
        <taxon>Nocardiopsis</taxon>
    </lineage>
</organism>
<accession>A0A7Z0BN60</accession>
<reference evidence="3 4" key="1">
    <citation type="submission" date="2020-07" db="EMBL/GenBank/DDBJ databases">
        <title>Sequencing the genomes of 1000 actinobacteria strains.</title>
        <authorList>
            <person name="Klenk H.-P."/>
        </authorList>
    </citation>
    <scope>NUCLEOTIDE SEQUENCE [LARGE SCALE GENOMIC DNA]</scope>
    <source>
        <strain evidence="3 4">DSM 45278</strain>
    </source>
</reference>
<dbReference type="EMBL" id="JACCHL010000001">
    <property type="protein sequence ID" value="NYH55247.1"/>
    <property type="molecule type" value="Genomic_DNA"/>
</dbReference>
<gene>
    <name evidence="3" type="ORF">HNR06_004836</name>
</gene>
<feature type="domain" description="Aminoglycoside phosphotransferase" evidence="2">
    <location>
        <begin position="120"/>
        <end position="199"/>
    </location>
</feature>
<dbReference type="Proteomes" id="UP000584931">
    <property type="component" value="Unassembled WGS sequence"/>
</dbReference>
<sequence length="277" mass="30035">MTHSSEPGDPAEEKGRPLAGGMMNTVSRHGDRVVRTATPASPAIHAHLRSLAQAGFDGAPVPLRLRADGHEELGFVEGDVALPPFPAWAMSEQALCSAAELLRRYHEAAARVPVETTAPWSRDLADPEGGPILCHSDPCLENIVFRQGRAAALIDFDLAAPGRPVWDVAALAYYLVPALDPVSAAGTPREGLDVPRRLRVLADAYGLSFDERHSLPGVVEQYTAVARAFVTGRVESGDELFVRDLERLGGWERWDRRQAWLADRRPVFLAALTGPSD</sequence>
<dbReference type="AlphaFoldDB" id="A0A7Z0BN60"/>
<dbReference type="InterPro" id="IPR011009">
    <property type="entry name" value="Kinase-like_dom_sf"/>
</dbReference>
<dbReference type="SUPFAM" id="SSF56112">
    <property type="entry name" value="Protein kinase-like (PK-like)"/>
    <property type="match status" value="1"/>
</dbReference>
<dbReference type="InterPro" id="IPR002575">
    <property type="entry name" value="Aminoglycoside_PTrfase"/>
</dbReference>